<dbReference type="STRING" id="1190417.SAMN05660690_2225"/>
<dbReference type="Proteomes" id="UP000199416">
    <property type="component" value="Unassembled WGS sequence"/>
</dbReference>
<name>A0A1G6NTH0_9ACTN</name>
<protein>
    <submittedName>
        <fullName evidence="2">Uncharacterized protein</fullName>
    </submittedName>
</protein>
<organism evidence="2 3">
    <name type="scientific">Geodermatophilus telluris</name>
    <dbReference type="NCBI Taxonomy" id="1190417"/>
    <lineage>
        <taxon>Bacteria</taxon>
        <taxon>Bacillati</taxon>
        <taxon>Actinomycetota</taxon>
        <taxon>Actinomycetes</taxon>
        <taxon>Geodermatophilales</taxon>
        <taxon>Geodermatophilaceae</taxon>
        <taxon>Geodermatophilus</taxon>
    </lineage>
</organism>
<evidence type="ECO:0000256" key="1">
    <source>
        <dbReference type="SAM" id="MobiDB-lite"/>
    </source>
</evidence>
<dbReference type="AlphaFoldDB" id="A0A1G6NTH0"/>
<evidence type="ECO:0000313" key="2">
    <source>
        <dbReference type="EMBL" id="SDC71068.1"/>
    </source>
</evidence>
<accession>A0A1G6NTH0</accession>
<proteinExistence type="predicted"/>
<evidence type="ECO:0000313" key="3">
    <source>
        <dbReference type="Proteomes" id="UP000199416"/>
    </source>
</evidence>
<feature type="region of interest" description="Disordered" evidence="1">
    <location>
        <begin position="1"/>
        <end position="54"/>
    </location>
</feature>
<reference evidence="3" key="1">
    <citation type="submission" date="2016-10" db="EMBL/GenBank/DDBJ databases">
        <authorList>
            <person name="Varghese N."/>
            <person name="Submissions S."/>
        </authorList>
    </citation>
    <scope>NUCLEOTIDE SEQUENCE [LARGE SCALE GENOMIC DNA]</scope>
    <source>
        <strain evidence="3">DSM 45421</strain>
    </source>
</reference>
<dbReference type="EMBL" id="FMZF01000003">
    <property type="protein sequence ID" value="SDC71068.1"/>
    <property type="molecule type" value="Genomic_DNA"/>
</dbReference>
<gene>
    <name evidence="2" type="ORF">SAMN05660690_2225</name>
</gene>
<keyword evidence="3" id="KW-1185">Reference proteome</keyword>
<sequence>MTTAGVRDGHETGQGPSPVGVHLRERYGRPVPGPATSFVRPRLPSSRAGAEVCR</sequence>